<protein>
    <submittedName>
        <fullName evidence="2">Uncharacterized protein</fullName>
    </submittedName>
</protein>
<feature type="transmembrane region" description="Helical" evidence="1">
    <location>
        <begin position="99"/>
        <end position="117"/>
    </location>
</feature>
<comment type="caution">
    <text evidence="2">The sequence shown here is derived from an EMBL/GenBank/DDBJ whole genome shotgun (WGS) entry which is preliminary data.</text>
</comment>
<organism evidence="2 3">
    <name type="scientific">Ferrimonas pelagia</name>
    <dbReference type="NCBI Taxonomy" id="1177826"/>
    <lineage>
        <taxon>Bacteria</taxon>
        <taxon>Pseudomonadati</taxon>
        <taxon>Pseudomonadota</taxon>
        <taxon>Gammaproteobacteria</taxon>
        <taxon>Alteromonadales</taxon>
        <taxon>Ferrimonadaceae</taxon>
        <taxon>Ferrimonas</taxon>
    </lineage>
</organism>
<feature type="transmembrane region" description="Helical" evidence="1">
    <location>
        <begin position="44"/>
        <end position="61"/>
    </location>
</feature>
<reference evidence="3" key="1">
    <citation type="journal article" date="2019" name="Int. J. Syst. Evol. Microbiol.">
        <title>The Global Catalogue of Microorganisms (GCM) 10K type strain sequencing project: providing services to taxonomists for standard genome sequencing and annotation.</title>
        <authorList>
            <consortium name="The Broad Institute Genomics Platform"/>
            <consortium name="The Broad Institute Genome Sequencing Center for Infectious Disease"/>
            <person name="Wu L."/>
            <person name="Ma J."/>
        </authorList>
    </citation>
    <scope>NUCLEOTIDE SEQUENCE [LARGE SCALE GENOMIC DNA]</scope>
    <source>
        <strain evidence="3">JCM 18401</strain>
    </source>
</reference>
<feature type="transmembrane region" description="Helical" evidence="1">
    <location>
        <begin position="202"/>
        <end position="223"/>
    </location>
</feature>
<evidence type="ECO:0000256" key="1">
    <source>
        <dbReference type="SAM" id="Phobius"/>
    </source>
</evidence>
<evidence type="ECO:0000313" key="2">
    <source>
        <dbReference type="EMBL" id="GAA4899444.1"/>
    </source>
</evidence>
<dbReference type="EMBL" id="BAABJZ010000101">
    <property type="protein sequence ID" value="GAA4899444.1"/>
    <property type="molecule type" value="Genomic_DNA"/>
</dbReference>
<feature type="transmembrane region" description="Helical" evidence="1">
    <location>
        <begin position="73"/>
        <end position="93"/>
    </location>
</feature>
<sequence>MLLLNTVFCMKGRDNRVRHAAVHAALLLALMVLAGLFYGLAISAAVVSIAACVATVISFATSRRRLRDAGRPLSWAAAVGSGWLLFALVHGVWAGAGWSWWLLLLPIGGAVVLAVLPEHQGRATLMRTWGYAGPQTDSLQTTANMMAQPRVEPSIDGETTAQPIPSEVPHAPHDWDAPVASTWSWSLPQMDLHALWQRLRPYWRHLAAGAAGLVMVFVAIVGLRQPAQPLPSDVEVAQTTVSEPSFDHQVDMPDSYQLQLLNDGVIVRWPGSANAQGEIWSLLTAQGDRSCQVARFNNGTEYRPVKVEVWGDDVYYAYLSPLDTAAFIYDVAMRGNFKLCGYDFSLRGSMDTLRADPAFALYTRQR</sequence>
<feature type="transmembrane region" description="Helical" evidence="1">
    <location>
        <begin position="20"/>
        <end position="38"/>
    </location>
</feature>
<dbReference type="Proteomes" id="UP001499988">
    <property type="component" value="Unassembled WGS sequence"/>
</dbReference>
<keyword evidence="1" id="KW-0812">Transmembrane</keyword>
<proteinExistence type="predicted"/>
<accession>A0ABP9FEG6</accession>
<keyword evidence="1" id="KW-1133">Transmembrane helix</keyword>
<gene>
    <name evidence="2" type="ORF">GCM10023333_36350</name>
</gene>
<keyword evidence="3" id="KW-1185">Reference proteome</keyword>
<keyword evidence="1" id="KW-0472">Membrane</keyword>
<evidence type="ECO:0000313" key="3">
    <source>
        <dbReference type="Proteomes" id="UP001499988"/>
    </source>
</evidence>
<name>A0ABP9FEG6_9GAMM</name>